<feature type="domain" description="CBS" evidence="3">
    <location>
        <begin position="169"/>
        <end position="227"/>
    </location>
</feature>
<dbReference type="PANTHER" id="PTHR43080:SF26">
    <property type="entry name" value="REGULATORY PROTEIN"/>
    <property type="match status" value="1"/>
</dbReference>
<dbReference type="InterPro" id="IPR051257">
    <property type="entry name" value="Diverse_CBS-Domain"/>
</dbReference>
<dbReference type="SUPFAM" id="SSF54631">
    <property type="entry name" value="CBS-domain pair"/>
    <property type="match status" value="1"/>
</dbReference>
<protein>
    <submittedName>
        <fullName evidence="4">Cystathionine beta-synthase</fullName>
    </submittedName>
</protein>
<organism evidence="4 5">
    <name type="scientific">Tepidimonas thermarum</name>
    <dbReference type="NCBI Taxonomy" id="335431"/>
    <lineage>
        <taxon>Bacteria</taxon>
        <taxon>Pseudomonadati</taxon>
        <taxon>Pseudomonadota</taxon>
        <taxon>Betaproteobacteria</taxon>
        <taxon>Burkholderiales</taxon>
        <taxon>Tepidimonas</taxon>
    </lineage>
</organism>
<comment type="caution">
    <text evidence="4">The sequence shown here is derived from an EMBL/GenBank/DDBJ whole genome shotgun (WGS) entry which is preliminary data.</text>
</comment>
<sequence length="230" mass="24767">MLAIYGTSGLMYRGPIEDLRRVLPSLRAGRPRALHVDIDRPDFADSAFRVAAAPEHGERPAHALPRPAAVAVQAYGEVQHPAPQRHPLERVRDVMTRAVVTVTDTMPVAEGWRTLAERGLGQAPVLDAAGQLIGLLTRAELLSVERLPRPQDSALVWRAFMAQPLATVMVTPVPAVTPDTLLRRLALVLLETGLPGLPVVDEAGALGGFVSRSDLLKAVVHDPPLDLWAG</sequence>
<reference evidence="4 5" key="1">
    <citation type="submission" date="2019-07" db="EMBL/GenBank/DDBJ databases">
        <title>Tepidimonas thermarum AA-1 draft genome.</title>
        <authorList>
            <person name="Da Costa M.S."/>
            <person name="Froufe H.J.C."/>
            <person name="Egas C."/>
            <person name="Albuquerque L."/>
        </authorList>
    </citation>
    <scope>NUCLEOTIDE SEQUENCE [LARGE SCALE GENOMIC DNA]</scope>
    <source>
        <strain evidence="4 5">AA-1</strain>
    </source>
</reference>
<dbReference type="OrthoDB" id="9811720at2"/>
<proteinExistence type="predicted"/>
<keyword evidence="5" id="KW-1185">Reference proteome</keyword>
<name>A0A554X5I3_9BURK</name>
<dbReference type="PROSITE" id="PS51371">
    <property type="entry name" value="CBS"/>
    <property type="match status" value="2"/>
</dbReference>
<dbReference type="PANTHER" id="PTHR43080">
    <property type="entry name" value="CBS DOMAIN-CONTAINING PROTEIN CBSX3, MITOCHONDRIAL"/>
    <property type="match status" value="1"/>
</dbReference>
<keyword evidence="1 2" id="KW-0129">CBS domain</keyword>
<accession>A0A554X5I3</accession>
<dbReference type="Gene3D" id="3.10.580.10">
    <property type="entry name" value="CBS-domain"/>
    <property type="match status" value="1"/>
</dbReference>
<evidence type="ECO:0000256" key="1">
    <source>
        <dbReference type="ARBA" id="ARBA00023122"/>
    </source>
</evidence>
<dbReference type="AlphaFoldDB" id="A0A554X5I3"/>
<evidence type="ECO:0000313" key="5">
    <source>
        <dbReference type="Proteomes" id="UP000318542"/>
    </source>
</evidence>
<gene>
    <name evidence="4" type="ORF">Tther_00714</name>
</gene>
<dbReference type="RefSeq" id="WP_143901015.1">
    <property type="nucleotide sequence ID" value="NZ_VJOL01000008.1"/>
</dbReference>
<dbReference type="InterPro" id="IPR046342">
    <property type="entry name" value="CBS_dom_sf"/>
</dbReference>
<evidence type="ECO:0000256" key="2">
    <source>
        <dbReference type="PROSITE-ProRule" id="PRU00703"/>
    </source>
</evidence>
<feature type="domain" description="CBS" evidence="3">
    <location>
        <begin position="95"/>
        <end position="153"/>
    </location>
</feature>
<dbReference type="SMART" id="SM00116">
    <property type="entry name" value="CBS"/>
    <property type="match status" value="2"/>
</dbReference>
<evidence type="ECO:0000313" key="4">
    <source>
        <dbReference type="EMBL" id="TSE31006.1"/>
    </source>
</evidence>
<dbReference type="InterPro" id="IPR000644">
    <property type="entry name" value="CBS_dom"/>
</dbReference>
<dbReference type="Pfam" id="PF00571">
    <property type="entry name" value="CBS"/>
    <property type="match status" value="2"/>
</dbReference>
<evidence type="ECO:0000259" key="3">
    <source>
        <dbReference type="PROSITE" id="PS51371"/>
    </source>
</evidence>
<dbReference type="Proteomes" id="UP000318542">
    <property type="component" value="Unassembled WGS sequence"/>
</dbReference>
<dbReference type="EMBL" id="VJOL01000008">
    <property type="protein sequence ID" value="TSE31006.1"/>
    <property type="molecule type" value="Genomic_DNA"/>
</dbReference>